<feature type="transmembrane region" description="Helical" evidence="1">
    <location>
        <begin position="168"/>
        <end position="185"/>
    </location>
</feature>
<dbReference type="Proteomes" id="UP000199119">
    <property type="component" value="Unassembled WGS sequence"/>
</dbReference>
<dbReference type="AlphaFoldDB" id="A0A1I2H4L6"/>
<feature type="transmembrane region" description="Helical" evidence="1">
    <location>
        <begin position="191"/>
        <end position="209"/>
    </location>
</feature>
<name>A0A1I2H4L6_9BURK</name>
<dbReference type="EMBL" id="FONX01000019">
    <property type="protein sequence ID" value="SFF24343.1"/>
    <property type="molecule type" value="Genomic_DNA"/>
</dbReference>
<protein>
    <submittedName>
        <fullName evidence="2">Uncharacterized protein</fullName>
    </submittedName>
</protein>
<keyword evidence="1" id="KW-0812">Transmembrane</keyword>
<keyword evidence="1" id="KW-1133">Transmembrane helix</keyword>
<evidence type="ECO:0000256" key="1">
    <source>
        <dbReference type="SAM" id="Phobius"/>
    </source>
</evidence>
<dbReference type="Pfam" id="PF18159">
    <property type="entry name" value="S_4TM"/>
    <property type="match status" value="1"/>
</dbReference>
<proteinExistence type="predicted"/>
<sequence length="298" mass="33250">MSDISTRQSDDTAQQLLKARSVTTGRAKLVQGLMVTVSLGLCLAAIAASIWWEGAKPYVVVAALFVSILDVAMVDRWIKAQVKQDAKLAELFDCSVLQLERNKFLTGKEIRPEEIGTAARKIKKKNLPDPNWYSTPLLSQLPIYEARLVCQRANLVWDRSQRTLYRRILLGVAVGVAVAGGIASLATDPHLVPLVLAIAPLSPFALWALRENNRHLDTTITLDRLEGEVQNILNLAKNQTPVQELTHKSRELQDAIFNHRASSPLVFNWLYKLGRDKNEAEMKDSADYWVQELLAAST</sequence>
<reference evidence="3" key="1">
    <citation type="submission" date="2016-10" db="EMBL/GenBank/DDBJ databases">
        <authorList>
            <person name="Varghese N."/>
            <person name="Submissions S."/>
        </authorList>
    </citation>
    <scope>NUCLEOTIDE SEQUENCE [LARGE SCALE GENOMIC DNA]</scope>
    <source>
        <strain evidence="3">DSM 27981</strain>
    </source>
</reference>
<evidence type="ECO:0000313" key="2">
    <source>
        <dbReference type="EMBL" id="SFF24343.1"/>
    </source>
</evidence>
<evidence type="ECO:0000313" key="3">
    <source>
        <dbReference type="Proteomes" id="UP000199119"/>
    </source>
</evidence>
<accession>A0A1I2H4L6</accession>
<organism evidence="2 3">
    <name type="scientific">Paracidovorax wautersii</name>
    <dbReference type="NCBI Taxonomy" id="1177982"/>
    <lineage>
        <taxon>Bacteria</taxon>
        <taxon>Pseudomonadati</taxon>
        <taxon>Pseudomonadota</taxon>
        <taxon>Betaproteobacteria</taxon>
        <taxon>Burkholderiales</taxon>
        <taxon>Comamonadaceae</taxon>
        <taxon>Paracidovorax</taxon>
    </lineage>
</organism>
<gene>
    <name evidence="2" type="ORF">SAMN04489711_11929</name>
</gene>
<dbReference type="InterPro" id="IPR049920">
    <property type="entry name" value="IK1_05631-like"/>
</dbReference>
<feature type="transmembrane region" description="Helical" evidence="1">
    <location>
        <begin position="58"/>
        <end position="78"/>
    </location>
</feature>
<dbReference type="RefSeq" id="WP_092941537.1">
    <property type="nucleotide sequence ID" value="NZ_FONX01000019.1"/>
</dbReference>
<keyword evidence="1" id="KW-0472">Membrane</keyword>
<keyword evidence="3" id="KW-1185">Reference proteome</keyword>
<dbReference type="OrthoDB" id="2943409at2"/>
<feature type="transmembrane region" description="Helical" evidence="1">
    <location>
        <begin position="29"/>
        <end position="52"/>
    </location>
</feature>